<reference evidence="8 9" key="1">
    <citation type="submission" date="2009-12" db="EMBL/GenBank/DDBJ databases">
        <title>The draft genome of Batrachochytrium dendrobatidis.</title>
        <authorList>
            <consortium name="US DOE Joint Genome Institute (JGI-PGF)"/>
            <person name="Kuo A."/>
            <person name="Salamov A."/>
            <person name="Schmutz J."/>
            <person name="Lucas S."/>
            <person name="Pitluck S."/>
            <person name="Rosenblum E."/>
            <person name="Stajich J."/>
            <person name="Eisen M."/>
            <person name="Grigoriev I.V."/>
        </authorList>
    </citation>
    <scope>NUCLEOTIDE SEQUENCE [LARGE SCALE GENOMIC DNA]</scope>
    <source>
        <strain evidence="9">JAM81 / FGSC 10211</strain>
    </source>
</reference>
<dbReference type="PANTHER" id="PTHR10328:SF3">
    <property type="entry name" value="PROTEIN MAX"/>
    <property type="match status" value="1"/>
</dbReference>
<dbReference type="GO" id="GO:0003700">
    <property type="term" value="F:DNA-binding transcription factor activity"/>
    <property type="evidence" value="ECO:0000318"/>
    <property type="project" value="GO_Central"/>
</dbReference>
<dbReference type="PANTHER" id="PTHR10328">
    <property type="entry name" value="PROTEIN MAX MYC-ASSOCIATED FACTOR X"/>
    <property type="match status" value="1"/>
</dbReference>
<feature type="compositionally biased region" description="Low complexity" evidence="6">
    <location>
        <begin position="443"/>
        <end position="475"/>
    </location>
</feature>
<protein>
    <recommendedName>
        <fullName evidence="7">BHLH domain-containing protein</fullName>
    </recommendedName>
</protein>
<sequence>MAAQGAYIDTCNSTDSSSMDASFKSAGQFNLNTAPLTQSQSGGNSVNDHNAEKRATHNAVERARRESLNYRFQELAGVIPSLNSVRKPSKTVIIQRSLEHVHELRRRIEIKDRTLAMFRQQISELKSEINKTRVHNGFAPLTIDIPDEDQLMESALLERDTQQRQKKRHQKFFTAGGLPILTRNTSISSDVMLNEFQNIDDEEEDDQDSMYISSSIPSGLSYIKEAEMGTFSPFDPNSFEHMQASRQMRSSVGGDTQMFRSNANQSTDGIAFSHSLPFNRPFRAGSLVIDGHGSQQSSSGIPGVTSPMTMSVPGAMPPMTPSPLHITGFDHIGTNAAAAVAMHFQQTGFHPASNGIASSSTPPSGNFMGNMISKVDLSQRPSWINTQPTDNLTTRKNNFEESMLTQLLHSSDMTQQQQQQQQQQMQSGQGNMLHSQQHHHSQHSPQHLQQSQFQYPIQQAYSQSPYQQPQQPQHFQSKHPLAQQH</sequence>
<feature type="compositionally biased region" description="Low complexity" evidence="6">
    <location>
        <begin position="415"/>
        <end position="426"/>
    </location>
</feature>
<evidence type="ECO:0000256" key="5">
    <source>
        <dbReference type="ARBA" id="ARBA00023242"/>
    </source>
</evidence>
<dbReference type="OMA" id="DAASHWI"/>
<dbReference type="PROSITE" id="PS50888">
    <property type="entry name" value="BHLH"/>
    <property type="match status" value="1"/>
</dbReference>
<evidence type="ECO:0000259" key="7">
    <source>
        <dbReference type="PROSITE" id="PS50888"/>
    </source>
</evidence>
<keyword evidence="9" id="KW-1185">Reference proteome</keyword>
<dbReference type="AlphaFoldDB" id="F4NZ33"/>
<feature type="domain" description="BHLH" evidence="7">
    <location>
        <begin position="52"/>
        <end position="104"/>
    </location>
</feature>
<evidence type="ECO:0000256" key="3">
    <source>
        <dbReference type="ARBA" id="ARBA00023159"/>
    </source>
</evidence>
<dbReference type="STRING" id="684364.F4NZ33"/>
<evidence type="ECO:0000256" key="4">
    <source>
        <dbReference type="ARBA" id="ARBA00023163"/>
    </source>
</evidence>
<dbReference type="GO" id="GO:0090575">
    <property type="term" value="C:RNA polymerase II transcription regulator complex"/>
    <property type="evidence" value="ECO:0000318"/>
    <property type="project" value="GO_Central"/>
</dbReference>
<evidence type="ECO:0000256" key="1">
    <source>
        <dbReference type="ARBA" id="ARBA00023015"/>
    </source>
</evidence>
<feature type="region of interest" description="Disordered" evidence="6">
    <location>
        <begin position="410"/>
        <end position="485"/>
    </location>
</feature>
<dbReference type="InterPro" id="IPR011598">
    <property type="entry name" value="bHLH_dom"/>
</dbReference>
<dbReference type="HOGENOM" id="CLU_562543_0_0_1"/>
<dbReference type="InParanoid" id="F4NZ33"/>
<dbReference type="GeneID" id="18242606"/>
<dbReference type="Proteomes" id="UP000007241">
    <property type="component" value="Unassembled WGS sequence"/>
</dbReference>
<dbReference type="Pfam" id="PF00010">
    <property type="entry name" value="HLH"/>
    <property type="match status" value="1"/>
</dbReference>
<dbReference type="GO" id="GO:0045944">
    <property type="term" value="P:positive regulation of transcription by RNA polymerase II"/>
    <property type="evidence" value="ECO:0000318"/>
    <property type="project" value="GO_Central"/>
</dbReference>
<evidence type="ECO:0000256" key="6">
    <source>
        <dbReference type="SAM" id="MobiDB-lite"/>
    </source>
</evidence>
<dbReference type="RefSeq" id="XP_006677543.1">
    <property type="nucleotide sequence ID" value="XM_006677480.1"/>
</dbReference>
<dbReference type="SMART" id="SM00353">
    <property type="entry name" value="HLH"/>
    <property type="match status" value="1"/>
</dbReference>
<proteinExistence type="predicted"/>
<dbReference type="GO" id="GO:0003677">
    <property type="term" value="F:DNA binding"/>
    <property type="evidence" value="ECO:0007669"/>
    <property type="project" value="UniProtKB-KW"/>
</dbReference>
<keyword evidence="2" id="KW-0238">DNA-binding</keyword>
<evidence type="ECO:0000313" key="8">
    <source>
        <dbReference type="EMBL" id="EGF81814.1"/>
    </source>
</evidence>
<evidence type="ECO:0000256" key="2">
    <source>
        <dbReference type="ARBA" id="ARBA00023125"/>
    </source>
</evidence>
<keyword evidence="4" id="KW-0804">Transcription</keyword>
<dbReference type="EMBL" id="GL882881">
    <property type="protein sequence ID" value="EGF81814.1"/>
    <property type="molecule type" value="Genomic_DNA"/>
</dbReference>
<accession>F4NZ33</accession>
<feature type="compositionally biased region" description="Polar residues" evidence="6">
    <location>
        <begin position="33"/>
        <end position="48"/>
    </location>
</feature>
<feature type="compositionally biased region" description="Basic and acidic residues" evidence="6">
    <location>
        <begin position="49"/>
        <end position="62"/>
    </location>
</feature>
<keyword evidence="1" id="KW-0805">Transcription regulation</keyword>
<organism evidence="8 9">
    <name type="scientific">Batrachochytrium dendrobatidis (strain JAM81 / FGSC 10211)</name>
    <name type="common">Frog chytrid fungus</name>
    <dbReference type="NCBI Taxonomy" id="684364"/>
    <lineage>
        <taxon>Eukaryota</taxon>
        <taxon>Fungi</taxon>
        <taxon>Fungi incertae sedis</taxon>
        <taxon>Chytridiomycota</taxon>
        <taxon>Chytridiomycota incertae sedis</taxon>
        <taxon>Chytridiomycetes</taxon>
        <taxon>Rhizophydiales</taxon>
        <taxon>Rhizophydiales incertae sedis</taxon>
        <taxon>Batrachochytrium</taxon>
    </lineage>
</organism>
<dbReference type="GO" id="GO:0046983">
    <property type="term" value="F:protein dimerization activity"/>
    <property type="evidence" value="ECO:0007669"/>
    <property type="project" value="InterPro"/>
</dbReference>
<dbReference type="SUPFAM" id="SSF47459">
    <property type="entry name" value="HLH, helix-loop-helix DNA-binding domain"/>
    <property type="match status" value="1"/>
</dbReference>
<dbReference type="OrthoDB" id="8964853at2759"/>
<name>F4NZ33_BATDJ</name>
<keyword evidence="3" id="KW-0010">Activator</keyword>
<evidence type="ECO:0000313" key="9">
    <source>
        <dbReference type="Proteomes" id="UP000007241"/>
    </source>
</evidence>
<gene>
    <name evidence="8" type="ORF">BATDEDRAFT_86871</name>
</gene>
<keyword evidence="5" id="KW-0539">Nucleus</keyword>
<feature type="region of interest" description="Disordered" evidence="6">
    <location>
        <begin position="33"/>
        <end position="62"/>
    </location>
</feature>
<dbReference type="Gene3D" id="4.10.280.10">
    <property type="entry name" value="Helix-loop-helix DNA-binding domain"/>
    <property type="match status" value="1"/>
</dbReference>
<dbReference type="InterPro" id="IPR036638">
    <property type="entry name" value="HLH_DNA-bd_sf"/>
</dbReference>